<evidence type="ECO:0000313" key="1">
    <source>
        <dbReference type="EMBL" id="MDL4839429.1"/>
    </source>
</evidence>
<gene>
    <name evidence="1" type="ORF">QQS35_03005</name>
</gene>
<evidence type="ECO:0000313" key="2">
    <source>
        <dbReference type="Proteomes" id="UP001235343"/>
    </source>
</evidence>
<dbReference type="RefSeq" id="WP_285930295.1">
    <property type="nucleotide sequence ID" value="NZ_JASTZU010000016.1"/>
</dbReference>
<reference evidence="1 2" key="1">
    <citation type="submission" date="2023-06" db="EMBL/GenBank/DDBJ databases">
        <title>Aquibacillus rhizosphaerae LR5S19.</title>
        <authorList>
            <person name="Sun J.-Q."/>
        </authorList>
    </citation>
    <scope>NUCLEOTIDE SEQUENCE [LARGE SCALE GENOMIC DNA]</scope>
    <source>
        <strain evidence="1 2">LR5S19</strain>
    </source>
</reference>
<organism evidence="1 2">
    <name type="scientific">Aquibacillus rhizosphaerae</name>
    <dbReference type="NCBI Taxonomy" id="3051431"/>
    <lineage>
        <taxon>Bacteria</taxon>
        <taxon>Bacillati</taxon>
        <taxon>Bacillota</taxon>
        <taxon>Bacilli</taxon>
        <taxon>Bacillales</taxon>
        <taxon>Bacillaceae</taxon>
        <taxon>Aquibacillus</taxon>
    </lineage>
</organism>
<sequence length="54" mass="6568">MVIFWLVLGVIFIVYVIYSLEVIKYQLRQITSKNQEEKRLSSEEIEKELEEFNE</sequence>
<proteinExistence type="predicted"/>
<protein>
    <recommendedName>
        <fullName evidence="3">SigE-dependent sporulation protein</fullName>
    </recommendedName>
</protein>
<comment type="caution">
    <text evidence="1">The sequence shown here is derived from an EMBL/GenBank/DDBJ whole genome shotgun (WGS) entry which is preliminary data.</text>
</comment>
<keyword evidence="2" id="KW-1185">Reference proteome</keyword>
<dbReference type="Proteomes" id="UP001235343">
    <property type="component" value="Unassembled WGS sequence"/>
</dbReference>
<dbReference type="EMBL" id="JASTZU010000016">
    <property type="protein sequence ID" value="MDL4839429.1"/>
    <property type="molecule type" value="Genomic_DNA"/>
</dbReference>
<accession>A0ABT7L0X0</accession>
<name>A0ABT7L0X0_9BACI</name>
<evidence type="ECO:0008006" key="3">
    <source>
        <dbReference type="Google" id="ProtNLM"/>
    </source>
</evidence>